<dbReference type="Proteomes" id="UP000291116">
    <property type="component" value="Unassembled WGS sequence"/>
</dbReference>
<dbReference type="SUPFAM" id="SSF46934">
    <property type="entry name" value="UBA-like"/>
    <property type="match status" value="1"/>
</dbReference>
<keyword evidence="10" id="KW-1185">Reference proteome</keyword>
<name>A0A448Z7A6_9STRA</name>
<sequence length="226" mass="25613">MASGRLKKELAEVGKVDQSSGVSARATSDDMRRLKGKINGPESTCYEGGIFEIDISIPKQYPFEPPKMKFITKIWHPNISSQTGAICLDILKDQWSPVSNTRSMYLSLSLLNEFPRLISKIYFSINWHMAYQALTIKTALLSLRALLSSPEPSDPQDAEVAKMYLNDRKKFEKTAKFWTESYAKEADYEAMIKGLEDMGFDRASAKKALEKHDWDESRAVNELLGM</sequence>
<dbReference type="Gene3D" id="3.10.110.10">
    <property type="entry name" value="Ubiquitin Conjugating Enzyme"/>
    <property type="match status" value="2"/>
</dbReference>
<dbReference type="SMART" id="SM00212">
    <property type="entry name" value="UBCc"/>
    <property type="match status" value="1"/>
</dbReference>
<reference evidence="9 10" key="1">
    <citation type="submission" date="2019-01" db="EMBL/GenBank/DDBJ databases">
        <authorList>
            <person name="Ferrante I. M."/>
        </authorList>
    </citation>
    <scope>NUCLEOTIDE SEQUENCE [LARGE SCALE GENOMIC DNA]</scope>
    <source>
        <strain evidence="9 10">B856</strain>
    </source>
</reference>
<dbReference type="SMART" id="SM00165">
    <property type="entry name" value="UBA"/>
    <property type="match status" value="1"/>
</dbReference>
<keyword evidence="4 6" id="KW-0067">ATP-binding</keyword>
<evidence type="ECO:0000313" key="10">
    <source>
        <dbReference type="Proteomes" id="UP000291116"/>
    </source>
</evidence>
<dbReference type="Pfam" id="PF00627">
    <property type="entry name" value="UBA"/>
    <property type="match status" value="1"/>
</dbReference>
<dbReference type="InterPro" id="IPR015940">
    <property type="entry name" value="UBA"/>
</dbReference>
<evidence type="ECO:0000256" key="2">
    <source>
        <dbReference type="ARBA" id="ARBA00022741"/>
    </source>
</evidence>
<evidence type="ECO:0000256" key="3">
    <source>
        <dbReference type="ARBA" id="ARBA00022786"/>
    </source>
</evidence>
<dbReference type="AlphaFoldDB" id="A0A448Z7A6"/>
<dbReference type="SUPFAM" id="SSF54495">
    <property type="entry name" value="UBC-like"/>
    <property type="match status" value="1"/>
</dbReference>
<dbReference type="InterPro" id="IPR023313">
    <property type="entry name" value="UBQ-conjugating_AS"/>
</dbReference>
<dbReference type="EMBL" id="CAACVS010000148">
    <property type="protein sequence ID" value="VEU37937.1"/>
    <property type="molecule type" value="Genomic_DNA"/>
</dbReference>
<evidence type="ECO:0000256" key="4">
    <source>
        <dbReference type="ARBA" id="ARBA00022840"/>
    </source>
</evidence>
<evidence type="ECO:0000256" key="5">
    <source>
        <dbReference type="PROSITE-ProRule" id="PRU10133"/>
    </source>
</evidence>
<dbReference type="PROSITE" id="PS50030">
    <property type="entry name" value="UBA"/>
    <property type="match status" value="1"/>
</dbReference>
<dbReference type="Gene3D" id="1.10.8.10">
    <property type="entry name" value="DNA helicase RuvA subunit, C-terminal domain"/>
    <property type="match status" value="1"/>
</dbReference>
<accession>A0A448Z7A6</accession>
<dbReference type="InterPro" id="IPR016135">
    <property type="entry name" value="UBQ-conjugating_enzyme/RWD"/>
</dbReference>
<keyword evidence="1" id="KW-0808">Transferase</keyword>
<gene>
    <name evidence="9" type="ORF">PSNMU_V1.4_AUG-EV-PASAV3_0047730</name>
</gene>
<dbReference type="InterPro" id="IPR009060">
    <property type="entry name" value="UBA-like_sf"/>
</dbReference>
<dbReference type="Pfam" id="PF00179">
    <property type="entry name" value="UQ_con"/>
    <property type="match status" value="2"/>
</dbReference>
<keyword evidence="2 6" id="KW-0547">Nucleotide-binding</keyword>
<dbReference type="GO" id="GO:0005524">
    <property type="term" value="F:ATP binding"/>
    <property type="evidence" value="ECO:0007669"/>
    <property type="project" value="UniProtKB-UniRule"/>
</dbReference>
<feature type="domain" description="UBA" evidence="7">
    <location>
        <begin position="185"/>
        <end position="226"/>
    </location>
</feature>
<evidence type="ECO:0000256" key="6">
    <source>
        <dbReference type="RuleBase" id="RU362109"/>
    </source>
</evidence>
<evidence type="ECO:0000259" key="7">
    <source>
        <dbReference type="PROSITE" id="PS50030"/>
    </source>
</evidence>
<evidence type="ECO:0000313" key="9">
    <source>
        <dbReference type="EMBL" id="VEU37937.1"/>
    </source>
</evidence>
<feature type="domain" description="UBC core" evidence="8">
    <location>
        <begin position="1"/>
        <end position="184"/>
    </location>
</feature>
<proteinExistence type="inferred from homology"/>
<protein>
    <submittedName>
        <fullName evidence="9">Uncharacterized protein</fullName>
    </submittedName>
</protein>
<dbReference type="PROSITE" id="PS00183">
    <property type="entry name" value="UBC_1"/>
    <property type="match status" value="1"/>
</dbReference>
<evidence type="ECO:0000259" key="8">
    <source>
        <dbReference type="PROSITE" id="PS50127"/>
    </source>
</evidence>
<dbReference type="OrthoDB" id="7851174at2759"/>
<dbReference type="PROSITE" id="PS50127">
    <property type="entry name" value="UBC_2"/>
    <property type="match status" value="1"/>
</dbReference>
<dbReference type="PANTHER" id="PTHR24068">
    <property type="entry name" value="UBIQUITIN-CONJUGATING ENZYME E2"/>
    <property type="match status" value="1"/>
</dbReference>
<dbReference type="CDD" id="cd23800">
    <property type="entry name" value="UBCc_UBE2K"/>
    <property type="match status" value="1"/>
</dbReference>
<organism evidence="9 10">
    <name type="scientific">Pseudo-nitzschia multistriata</name>
    <dbReference type="NCBI Taxonomy" id="183589"/>
    <lineage>
        <taxon>Eukaryota</taxon>
        <taxon>Sar</taxon>
        <taxon>Stramenopiles</taxon>
        <taxon>Ochrophyta</taxon>
        <taxon>Bacillariophyta</taxon>
        <taxon>Bacillariophyceae</taxon>
        <taxon>Bacillariophycidae</taxon>
        <taxon>Bacillariales</taxon>
        <taxon>Bacillariaceae</taxon>
        <taxon>Pseudo-nitzschia</taxon>
    </lineage>
</organism>
<dbReference type="GO" id="GO:0016740">
    <property type="term" value="F:transferase activity"/>
    <property type="evidence" value="ECO:0007669"/>
    <property type="project" value="UniProtKB-KW"/>
</dbReference>
<evidence type="ECO:0000256" key="1">
    <source>
        <dbReference type="ARBA" id="ARBA00022679"/>
    </source>
</evidence>
<dbReference type="InterPro" id="IPR000608">
    <property type="entry name" value="UBC"/>
</dbReference>
<feature type="active site" description="Glycyl thioester intermediate" evidence="5">
    <location>
        <position position="87"/>
    </location>
</feature>
<keyword evidence="3 6" id="KW-0833">Ubl conjugation pathway</keyword>
<comment type="similarity">
    <text evidence="6">Belongs to the ubiquitin-conjugating enzyme family.</text>
</comment>